<dbReference type="PANTHER" id="PTHR16146">
    <property type="entry name" value="INTELECTIN"/>
    <property type="match status" value="1"/>
</dbReference>
<dbReference type="PANTHER" id="PTHR16146:SF46">
    <property type="entry name" value="INTELECTIN-1A-RELATED"/>
    <property type="match status" value="1"/>
</dbReference>
<dbReference type="Proteomes" id="UP000018936">
    <property type="component" value="Unassembled WGS sequence"/>
</dbReference>
<name>V8N7J0_OPHHA</name>
<keyword evidence="1" id="KW-1015">Disulfide bond</keyword>
<dbReference type="GO" id="GO:0005615">
    <property type="term" value="C:extracellular space"/>
    <property type="evidence" value="ECO:0007669"/>
    <property type="project" value="TreeGrafter"/>
</dbReference>
<dbReference type="EMBL" id="AZIM01007588">
    <property type="protein sequence ID" value="ETE57886.1"/>
    <property type="molecule type" value="Genomic_DNA"/>
</dbReference>
<evidence type="ECO:0000256" key="1">
    <source>
        <dbReference type="ARBA" id="ARBA00023157"/>
    </source>
</evidence>
<evidence type="ECO:0000313" key="2">
    <source>
        <dbReference type="EMBL" id="ETE57886.1"/>
    </source>
</evidence>
<accession>V8N7J0</accession>
<feature type="non-terminal residue" evidence="2">
    <location>
        <position position="1"/>
    </location>
</feature>
<reference evidence="2 3" key="1">
    <citation type="journal article" date="2013" name="Proc. Natl. Acad. Sci. U.S.A.">
        <title>The king cobra genome reveals dynamic gene evolution and adaptation in the snake venom system.</title>
        <authorList>
            <person name="Vonk F.J."/>
            <person name="Casewell N.R."/>
            <person name="Henkel C.V."/>
            <person name="Heimberg A.M."/>
            <person name="Jansen H.J."/>
            <person name="McCleary R.J."/>
            <person name="Kerkkamp H.M."/>
            <person name="Vos R.A."/>
            <person name="Guerreiro I."/>
            <person name="Calvete J.J."/>
            <person name="Wuster W."/>
            <person name="Woods A.E."/>
            <person name="Logan J.M."/>
            <person name="Harrison R.A."/>
            <person name="Castoe T.A."/>
            <person name="de Koning A.P."/>
            <person name="Pollock D.D."/>
            <person name="Yandell M."/>
            <person name="Calderon D."/>
            <person name="Renjifo C."/>
            <person name="Currier R.B."/>
            <person name="Salgado D."/>
            <person name="Pla D."/>
            <person name="Sanz L."/>
            <person name="Hyder A.S."/>
            <person name="Ribeiro J.M."/>
            <person name="Arntzen J.W."/>
            <person name="van den Thillart G.E."/>
            <person name="Boetzer M."/>
            <person name="Pirovano W."/>
            <person name="Dirks R.P."/>
            <person name="Spaink H.P."/>
            <person name="Duboule D."/>
            <person name="McGlinn E."/>
            <person name="Kini R.M."/>
            <person name="Richardson M.K."/>
        </authorList>
    </citation>
    <scope>NUCLEOTIDE SEQUENCE</scope>
    <source>
        <tissue evidence="2">Blood</tissue>
    </source>
</reference>
<dbReference type="OrthoDB" id="5971203at2759"/>
<protein>
    <submittedName>
        <fullName evidence="2">Intelectin-1a</fullName>
    </submittedName>
</protein>
<keyword evidence="3" id="KW-1185">Reference proteome</keyword>
<evidence type="ECO:0000313" key="3">
    <source>
        <dbReference type="Proteomes" id="UP000018936"/>
    </source>
</evidence>
<proteinExistence type="predicted"/>
<dbReference type="GO" id="GO:0070492">
    <property type="term" value="F:oligosaccharide binding"/>
    <property type="evidence" value="ECO:0007669"/>
    <property type="project" value="TreeGrafter"/>
</dbReference>
<organism evidence="2 3">
    <name type="scientific">Ophiophagus hannah</name>
    <name type="common">King cobra</name>
    <name type="synonym">Naja hannah</name>
    <dbReference type="NCBI Taxonomy" id="8665"/>
    <lineage>
        <taxon>Eukaryota</taxon>
        <taxon>Metazoa</taxon>
        <taxon>Chordata</taxon>
        <taxon>Craniata</taxon>
        <taxon>Vertebrata</taxon>
        <taxon>Euteleostomi</taxon>
        <taxon>Lepidosauria</taxon>
        <taxon>Squamata</taxon>
        <taxon>Bifurcata</taxon>
        <taxon>Unidentata</taxon>
        <taxon>Episquamata</taxon>
        <taxon>Toxicofera</taxon>
        <taxon>Serpentes</taxon>
        <taxon>Colubroidea</taxon>
        <taxon>Elapidae</taxon>
        <taxon>Elapinae</taxon>
        <taxon>Ophiophagus</taxon>
    </lineage>
</organism>
<sequence>MHGNNPAVFAFQKYPVKYNGGNCPKDNGPTTPVVYDVGDAQKTSELYSPNGRSEFVAGYIHFRHCIGGGGFFPEENPRQCGDFAAFDWDGYGTHHGWSTSKTIAEAAVLIFYR</sequence>
<dbReference type="AlphaFoldDB" id="V8N7J0"/>
<gene>
    <name evidence="2" type="primary">Itln1</name>
    <name evidence="2" type="ORF">L345_16397</name>
</gene>
<comment type="caution">
    <text evidence="2">The sequence shown here is derived from an EMBL/GenBank/DDBJ whole genome shotgun (WGS) entry which is preliminary data.</text>
</comment>